<dbReference type="PANTHER" id="PTHR21680">
    <property type="entry name" value="COILED-COIL DOMAIN-CONTAINING PROTEIN 124"/>
    <property type="match status" value="1"/>
</dbReference>
<evidence type="ECO:0000256" key="1">
    <source>
        <dbReference type="ARBA" id="ARBA00008296"/>
    </source>
</evidence>
<feature type="compositionally biased region" description="Basic and acidic residues" evidence="3">
    <location>
        <begin position="11"/>
        <end position="25"/>
    </location>
</feature>
<feature type="domain" description="Coiled-coil" evidence="4">
    <location>
        <begin position="109"/>
        <end position="193"/>
    </location>
</feature>
<feature type="domain" description="LSO1/LSO2" evidence="5">
    <location>
        <begin position="5"/>
        <end position="59"/>
    </location>
</feature>
<dbReference type="Pfam" id="PF22048">
    <property type="entry name" value="LSO1_2-like"/>
    <property type="match status" value="1"/>
</dbReference>
<proteinExistence type="inferred from homology"/>
<evidence type="ECO:0000259" key="4">
    <source>
        <dbReference type="Pfam" id="PF06244"/>
    </source>
</evidence>
<dbReference type="OrthoDB" id="76412at2759"/>
<evidence type="ECO:0000313" key="7">
    <source>
        <dbReference type="Proteomes" id="UP000473826"/>
    </source>
</evidence>
<dbReference type="InterPro" id="IPR010422">
    <property type="entry name" value="Ccdc124/Oxs1"/>
</dbReference>
<dbReference type="Proteomes" id="UP000473826">
    <property type="component" value="Unassembled WGS sequence"/>
</dbReference>
<evidence type="ECO:0000259" key="5">
    <source>
        <dbReference type="Pfam" id="PF22048"/>
    </source>
</evidence>
<dbReference type="GO" id="GO:0003713">
    <property type="term" value="F:transcription coactivator activity"/>
    <property type="evidence" value="ECO:0007669"/>
    <property type="project" value="TreeGrafter"/>
</dbReference>
<sequence length="225" mass="24485">MLTRQAAKVDAANKAKEAKEAEKWKSGAKGTSKAEVEAAKKAEAAAKKAERDALLAAEEASAPTKKAAPKAGAKKKDTFAKSNGGIAAAFKTDDPLGLRREEDRAVPELSAVGVEDMLEALELANAKTDADAVGAKAGLIERHPERRFKAAFKAYVEAEMPKLKEDHPGLRQNQMQEILYKQFQKSPDNPFNQVSVAYNATKDERVDMLNATTRAREAKYRVDND</sequence>
<dbReference type="AlphaFoldDB" id="A0A7D8YX53"/>
<reference evidence="6 7" key="1">
    <citation type="journal article" date="2019" name="PLoS Genet.">
        <title>Convergent evolution of linked mating-type loci in basidiomycete fungi.</title>
        <authorList>
            <person name="Sun S."/>
            <person name="Coelho M.A."/>
            <person name="Heitman J."/>
            <person name="Nowrousian M."/>
        </authorList>
    </citation>
    <scope>NUCLEOTIDE SEQUENCE [LARGE SCALE GENOMIC DNA]</scope>
    <source>
        <strain evidence="6 7">CBS 4282</strain>
    </source>
</reference>
<dbReference type="InterPro" id="IPR054413">
    <property type="entry name" value="LSO1/2"/>
</dbReference>
<feature type="compositionally biased region" description="Low complexity" evidence="3">
    <location>
        <begin position="1"/>
        <end position="10"/>
    </location>
</feature>
<evidence type="ECO:0000313" key="6">
    <source>
        <dbReference type="EMBL" id="TXT05903.1"/>
    </source>
</evidence>
<dbReference type="InterPro" id="IPR054414">
    <property type="entry name" value="Ccdc124/Oxs1_C"/>
</dbReference>
<comment type="similarity">
    <text evidence="1">Belongs to the CCDC124 family.</text>
</comment>
<protein>
    <recommendedName>
        <fullName evidence="8">DUF1014-domain-containing protein</fullName>
    </recommendedName>
</protein>
<keyword evidence="2" id="KW-0175">Coiled coil</keyword>
<feature type="compositionally biased region" description="Basic and acidic residues" evidence="3">
    <location>
        <begin position="32"/>
        <end position="53"/>
    </location>
</feature>
<organism evidence="6 7">
    <name type="scientific">Vanrija humicola</name>
    <name type="common">Yeast</name>
    <name type="synonym">Cryptococcus humicola</name>
    <dbReference type="NCBI Taxonomy" id="5417"/>
    <lineage>
        <taxon>Eukaryota</taxon>
        <taxon>Fungi</taxon>
        <taxon>Dikarya</taxon>
        <taxon>Basidiomycota</taxon>
        <taxon>Agaricomycotina</taxon>
        <taxon>Tremellomycetes</taxon>
        <taxon>Trichosporonales</taxon>
        <taxon>Trichosporonaceae</taxon>
        <taxon>Vanrija</taxon>
    </lineage>
</organism>
<feature type="region of interest" description="Disordered" evidence="3">
    <location>
        <begin position="1"/>
        <end position="79"/>
    </location>
</feature>
<dbReference type="EMBL" id="QKWK01000011">
    <property type="protein sequence ID" value="TXT05903.1"/>
    <property type="molecule type" value="Genomic_DNA"/>
</dbReference>
<dbReference type="Pfam" id="PF06244">
    <property type="entry name" value="Ccdc124"/>
    <property type="match status" value="1"/>
</dbReference>
<name>A0A7D8YX53_VANHU</name>
<keyword evidence="7" id="KW-1185">Reference proteome</keyword>
<evidence type="ECO:0008006" key="8">
    <source>
        <dbReference type="Google" id="ProtNLM"/>
    </source>
</evidence>
<evidence type="ECO:0000256" key="2">
    <source>
        <dbReference type="ARBA" id="ARBA00023054"/>
    </source>
</evidence>
<dbReference type="PANTHER" id="PTHR21680:SF0">
    <property type="entry name" value="COILED-COIL DOMAIN-CONTAINING PROTEIN 124"/>
    <property type="match status" value="1"/>
</dbReference>
<dbReference type="GO" id="GO:0005634">
    <property type="term" value="C:nucleus"/>
    <property type="evidence" value="ECO:0007669"/>
    <property type="project" value="TreeGrafter"/>
</dbReference>
<accession>A0A7D8YX53</accession>
<evidence type="ECO:0000256" key="3">
    <source>
        <dbReference type="SAM" id="MobiDB-lite"/>
    </source>
</evidence>
<feature type="compositionally biased region" description="Low complexity" evidence="3">
    <location>
        <begin position="54"/>
        <end position="71"/>
    </location>
</feature>
<dbReference type="GO" id="GO:0006366">
    <property type="term" value="P:transcription by RNA polymerase II"/>
    <property type="evidence" value="ECO:0007669"/>
    <property type="project" value="TreeGrafter"/>
</dbReference>
<gene>
    <name evidence="6" type="ORF">VHUM_03664</name>
</gene>
<comment type="caution">
    <text evidence="6">The sequence shown here is derived from an EMBL/GenBank/DDBJ whole genome shotgun (WGS) entry which is preliminary data.</text>
</comment>